<gene>
    <name evidence="2" type="ORF">RDB_LOCUS131249</name>
</gene>
<dbReference type="Proteomes" id="UP000663846">
    <property type="component" value="Unassembled WGS sequence"/>
</dbReference>
<evidence type="ECO:0000313" key="2">
    <source>
        <dbReference type="EMBL" id="CAE6441924.1"/>
    </source>
</evidence>
<dbReference type="AlphaFoldDB" id="A0A8H3AW42"/>
<organism evidence="2 3">
    <name type="scientific">Rhizoctonia solani</name>
    <dbReference type="NCBI Taxonomy" id="456999"/>
    <lineage>
        <taxon>Eukaryota</taxon>
        <taxon>Fungi</taxon>
        <taxon>Dikarya</taxon>
        <taxon>Basidiomycota</taxon>
        <taxon>Agaricomycotina</taxon>
        <taxon>Agaricomycetes</taxon>
        <taxon>Cantharellales</taxon>
        <taxon>Ceratobasidiaceae</taxon>
        <taxon>Rhizoctonia</taxon>
    </lineage>
</organism>
<dbReference type="EMBL" id="CAJMWS010000404">
    <property type="protein sequence ID" value="CAE6441924.1"/>
    <property type="molecule type" value="Genomic_DNA"/>
</dbReference>
<evidence type="ECO:0000313" key="3">
    <source>
        <dbReference type="Proteomes" id="UP000663846"/>
    </source>
</evidence>
<accession>A0A8H3AW42</accession>
<feature type="compositionally biased region" description="Polar residues" evidence="1">
    <location>
        <begin position="8"/>
        <end position="36"/>
    </location>
</feature>
<protein>
    <submittedName>
        <fullName evidence="2">Uncharacterized protein</fullName>
    </submittedName>
</protein>
<feature type="region of interest" description="Disordered" evidence="1">
    <location>
        <begin position="1"/>
        <end position="42"/>
    </location>
</feature>
<comment type="caution">
    <text evidence="2">The sequence shown here is derived from an EMBL/GenBank/DDBJ whole genome shotgun (WGS) entry which is preliminary data.</text>
</comment>
<reference evidence="2" key="1">
    <citation type="submission" date="2021-01" db="EMBL/GenBank/DDBJ databases">
        <authorList>
            <person name="Kaushik A."/>
        </authorList>
    </citation>
    <scope>NUCLEOTIDE SEQUENCE</scope>
    <source>
        <strain evidence="2">AG1-1C</strain>
    </source>
</reference>
<sequence>MSPAIIQSPLNFSKLSAHSSNQQLSTPPQSPRSSFASVEDHLGDLTIGTEDVPNLLISAAEAPLPGSPSDASPDSVGQDLNDQLFELQLGSTEYHFARDQLKSYEELSRAQNFQSLGTEDRTHLLELQHI</sequence>
<name>A0A8H3AW42_9AGAM</name>
<evidence type="ECO:0000256" key="1">
    <source>
        <dbReference type="SAM" id="MobiDB-lite"/>
    </source>
</evidence>
<proteinExistence type="predicted"/>
<feature type="region of interest" description="Disordered" evidence="1">
    <location>
        <begin position="59"/>
        <end position="80"/>
    </location>
</feature>